<dbReference type="EMBL" id="PDOA01000004">
    <property type="protein sequence ID" value="PWC29228.1"/>
    <property type="molecule type" value="Genomic_DNA"/>
</dbReference>
<dbReference type="GO" id="GO:0006528">
    <property type="term" value="P:asparagine metabolic process"/>
    <property type="evidence" value="ECO:0007669"/>
    <property type="project" value="InterPro"/>
</dbReference>
<dbReference type="PROSITE" id="PS51732">
    <property type="entry name" value="ASN_GLN_ASE_3"/>
    <property type="match status" value="1"/>
</dbReference>
<feature type="domain" description="L-asparaginase N-terminal" evidence="4">
    <location>
        <begin position="9"/>
        <end position="205"/>
    </location>
</feature>
<dbReference type="InterPro" id="IPR004550">
    <property type="entry name" value="AsnASE_II"/>
</dbReference>
<accession>A0A2U1V5M6</accession>
<comment type="similarity">
    <text evidence="1">Belongs to the asparaginase 1 family.</text>
</comment>
<dbReference type="InterPro" id="IPR027474">
    <property type="entry name" value="L-asparaginase_N"/>
</dbReference>
<evidence type="ECO:0000313" key="6">
    <source>
        <dbReference type="EMBL" id="PWC29228.1"/>
    </source>
</evidence>
<dbReference type="Gene3D" id="3.40.50.40">
    <property type="match status" value="1"/>
</dbReference>
<sequence length="336" mass="35585">MPDSPALPRIAFIGTGGTMASLGQDALDIQDYGRHGLVMDAAAILARVPELARVAEVLPRPYSAVISSRIGFRDWKAIAAECHRAVAEIPGLAGIVIGHGTSTMEETAYALNLGLKLDLPVVMVGAQRPASGLSSDMPMNLLNAVRVAASPEARGMGVLLLLNDEIHAAREVSKTATWRMQTFRTPDFGVLGQADADRVVFYRRPLRRVMPDTAFDLRAIDALPRVDIVYSHADADATAIRAFVAAGARGIVSAGFAPGAPTPAEADALAEAVEAGVVVVQSTRVGSGRVVRGERMTRQGLLAADNLTPQKARILLALALTVTQDPAEIMQLFDTH</sequence>
<keyword evidence="2" id="KW-0378">Hydrolase</keyword>
<dbReference type="PANTHER" id="PTHR11707:SF28">
    <property type="entry name" value="60 KDA LYSOPHOSPHOLIPASE"/>
    <property type="match status" value="1"/>
</dbReference>
<dbReference type="InterPro" id="IPR006034">
    <property type="entry name" value="Asparaginase/glutaminase-like"/>
</dbReference>
<dbReference type="PRINTS" id="PR00139">
    <property type="entry name" value="ASNGLNASE"/>
</dbReference>
<comment type="caution">
    <text evidence="6">The sequence shown here is derived from an EMBL/GenBank/DDBJ whole genome shotgun (WGS) entry which is preliminary data.</text>
</comment>
<organism evidence="6 7">
    <name type="scientific">Teichococcus aestuarii</name>
    <dbReference type="NCBI Taxonomy" id="568898"/>
    <lineage>
        <taxon>Bacteria</taxon>
        <taxon>Pseudomonadati</taxon>
        <taxon>Pseudomonadota</taxon>
        <taxon>Alphaproteobacteria</taxon>
        <taxon>Acetobacterales</taxon>
        <taxon>Roseomonadaceae</taxon>
        <taxon>Roseomonas</taxon>
    </lineage>
</organism>
<dbReference type="PIRSF" id="PIRSF500176">
    <property type="entry name" value="L_ASNase"/>
    <property type="match status" value="1"/>
</dbReference>
<dbReference type="InterPro" id="IPR027473">
    <property type="entry name" value="L-asparaginase_C"/>
</dbReference>
<feature type="active site" description="O-isoaspartyl threonine intermediate" evidence="3">
    <location>
        <position position="18"/>
    </location>
</feature>
<gene>
    <name evidence="6" type="ORF">CR165_08635</name>
</gene>
<dbReference type="InterPro" id="IPR040919">
    <property type="entry name" value="Asparaginase_C"/>
</dbReference>
<feature type="domain" description="Asparaginase/glutaminase C-terminal" evidence="5">
    <location>
        <begin position="225"/>
        <end position="333"/>
    </location>
</feature>
<dbReference type="RefSeq" id="WP_109516568.1">
    <property type="nucleotide sequence ID" value="NZ_PDOA01000004.1"/>
</dbReference>
<dbReference type="Proteomes" id="UP000245048">
    <property type="component" value="Unassembled WGS sequence"/>
</dbReference>
<dbReference type="AlphaFoldDB" id="A0A2U1V5M6"/>
<proteinExistence type="inferred from homology"/>
<dbReference type="Pfam" id="PF00710">
    <property type="entry name" value="Asparaginase"/>
    <property type="match status" value="1"/>
</dbReference>
<dbReference type="InterPro" id="IPR036152">
    <property type="entry name" value="Asp/glu_Ase-like_sf"/>
</dbReference>
<keyword evidence="7" id="KW-1185">Reference proteome</keyword>
<dbReference type="GO" id="GO:0004067">
    <property type="term" value="F:asparaginase activity"/>
    <property type="evidence" value="ECO:0007669"/>
    <property type="project" value="UniProtKB-UniRule"/>
</dbReference>
<evidence type="ECO:0000256" key="3">
    <source>
        <dbReference type="PIRSR" id="PIRSR001220-1"/>
    </source>
</evidence>
<dbReference type="PANTHER" id="PTHR11707">
    <property type="entry name" value="L-ASPARAGINASE"/>
    <property type="match status" value="1"/>
</dbReference>
<dbReference type="FunFam" id="3.40.50.1170:FF:000001">
    <property type="entry name" value="L-asparaginase 2"/>
    <property type="match status" value="1"/>
</dbReference>
<protein>
    <submittedName>
        <fullName evidence="6">L-asparaginase</fullName>
    </submittedName>
</protein>
<dbReference type="OrthoDB" id="9788068at2"/>
<name>A0A2U1V5M6_9PROT</name>
<dbReference type="SUPFAM" id="SSF53774">
    <property type="entry name" value="Glutaminase/Asparaginase"/>
    <property type="match status" value="1"/>
</dbReference>
<evidence type="ECO:0000256" key="2">
    <source>
        <dbReference type="ARBA" id="ARBA00022801"/>
    </source>
</evidence>
<dbReference type="PIRSF" id="PIRSF001220">
    <property type="entry name" value="L-ASNase_gatD"/>
    <property type="match status" value="1"/>
</dbReference>
<evidence type="ECO:0000256" key="1">
    <source>
        <dbReference type="ARBA" id="ARBA00010518"/>
    </source>
</evidence>
<dbReference type="Gene3D" id="3.40.50.1170">
    <property type="entry name" value="L-asparaginase, N-terminal domain"/>
    <property type="match status" value="1"/>
</dbReference>
<dbReference type="SMART" id="SM00870">
    <property type="entry name" value="Asparaginase"/>
    <property type="match status" value="1"/>
</dbReference>
<dbReference type="CDD" id="cd08964">
    <property type="entry name" value="L-asparaginase_II"/>
    <property type="match status" value="1"/>
</dbReference>
<evidence type="ECO:0000259" key="5">
    <source>
        <dbReference type="Pfam" id="PF17763"/>
    </source>
</evidence>
<reference evidence="7" key="1">
    <citation type="submission" date="2017-10" db="EMBL/GenBank/DDBJ databases">
        <authorList>
            <person name="Toshchakov S.V."/>
            <person name="Goeva M.A."/>
        </authorList>
    </citation>
    <scope>NUCLEOTIDE SEQUENCE [LARGE SCALE GENOMIC DNA]</scope>
    <source>
        <strain evidence="7">JR1/69-1-13</strain>
    </source>
</reference>
<dbReference type="Pfam" id="PF17763">
    <property type="entry name" value="Asparaginase_C"/>
    <property type="match status" value="1"/>
</dbReference>
<evidence type="ECO:0000313" key="7">
    <source>
        <dbReference type="Proteomes" id="UP000245048"/>
    </source>
</evidence>
<dbReference type="InterPro" id="IPR037152">
    <property type="entry name" value="L-asparaginase_N_sf"/>
</dbReference>
<evidence type="ECO:0000259" key="4">
    <source>
        <dbReference type="Pfam" id="PF00710"/>
    </source>
</evidence>